<dbReference type="STRING" id="1604334.SAMN05421546_2227"/>
<evidence type="ECO:0000259" key="1">
    <source>
        <dbReference type="Pfam" id="PF18914"/>
    </source>
</evidence>
<proteinExistence type="predicted"/>
<dbReference type="Pfam" id="PF18914">
    <property type="entry name" value="DUF5666"/>
    <property type="match status" value="1"/>
</dbReference>
<feature type="domain" description="DUF5666" evidence="1">
    <location>
        <begin position="89"/>
        <end position="136"/>
    </location>
</feature>
<dbReference type="RefSeq" id="WP_076588193.1">
    <property type="nucleotide sequence ID" value="NZ_FTLW01000005.1"/>
</dbReference>
<evidence type="ECO:0000313" key="3">
    <source>
        <dbReference type="Proteomes" id="UP000241788"/>
    </source>
</evidence>
<accession>A0A1N6XG46</accession>
<dbReference type="PROSITE" id="PS51257">
    <property type="entry name" value="PROKAR_LIPOPROTEIN"/>
    <property type="match status" value="1"/>
</dbReference>
<sequence>MIRLHRSLMGAVALTATLGLSGCMTVGGGLGGYPGGSGYPGGQYPYPGSGQGYPQGGYGQAITGNVDGVDHGNARFMLRQDSGYGSAGSRVEINYDRNTVLYYQGQQQSPAGLENGDRIRVQATQSNGRWWAQSIEVLQDVRGGNGGSPAYGNVMAGSVTYIDTRNRIINYTQGGYSGSNQRVRYDDYTTVEYRGQRYRVDQLERGDVIRIEGRAISNTDFLAQRVIVETSVRDR</sequence>
<name>A0A1N6XG46_9GAMM</name>
<keyword evidence="3" id="KW-1185">Reference proteome</keyword>
<evidence type="ECO:0000313" key="2">
    <source>
        <dbReference type="EMBL" id="SIR01257.1"/>
    </source>
</evidence>
<dbReference type="AlphaFoldDB" id="A0A1N6XG46"/>
<dbReference type="InterPro" id="IPR043724">
    <property type="entry name" value="DUF5666"/>
</dbReference>
<organism evidence="2 3">
    <name type="scientific">Solilutibacter tolerans</name>
    <dbReference type="NCBI Taxonomy" id="1604334"/>
    <lineage>
        <taxon>Bacteria</taxon>
        <taxon>Pseudomonadati</taxon>
        <taxon>Pseudomonadota</taxon>
        <taxon>Gammaproteobacteria</taxon>
        <taxon>Lysobacterales</taxon>
        <taxon>Lysobacteraceae</taxon>
        <taxon>Solilutibacter</taxon>
    </lineage>
</organism>
<dbReference type="EMBL" id="FTLW01000005">
    <property type="protein sequence ID" value="SIR01257.1"/>
    <property type="molecule type" value="Genomic_DNA"/>
</dbReference>
<reference evidence="3" key="1">
    <citation type="submission" date="2017-01" db="EMBL/GenBank/DDBJ databases">
        <authorList>
            <person name="Varghese N."/>
            <person name="Submissions S."/>
        </authorList>
    </citation>
    <scope>NUCLEOTIDE SEQUENCE [LARGE SCALE GENOMIC DNA]</scope>
    <source>
        <strain evidence="3">UM1</strain>
    </source>
</reference>
<dbReference type="Proteomes" id="UP000241788">
    <property type="component" value="Unassembled WGS sequence"/>
</dbReference>
<gene>
    <name evidence="2" type="ORF">SAMN05421546_2227</name>
</gene>
<dbReference type="OrthoDB" id="6023596at2"/>
<protein>
    <recommendedName>
        <fullName evidence="1">DUF5666 domain-containing protein</fullName>
    </recommendedName>
</protein>